<dbReference type="GO" id="GO:0008897">
    <property type="term" value="F:holo-[acyl-carrier-protein] synthase activity"/>
    <property type="evidence" value="ECO:0007669"/>
    <property type="project" value="UniProtKB-UniRule"/>
</dbReference>
<dbReference type="InterPro" id="IPR008278">
    <property type="entry name" value="4-PPantetheinyl_Trfase_dom"/>
</dbReference>
<dbReference type="InterPro" id="IPR004568">
    <property type="entry name" value="Ppantetheine-prot_Trfase_dom"/>
</dbReference>
<dbReference type="Pfam" id="PF01648">
    <property type="entry name" value="ACPS"/>
    <property type="match status" value="1"/>
</dbReference>
<reference evidence="11 12" key="2">
    <citation type="submission" date="2017-08" db="EMBL/GenBank/DDBJ databases">
        <authorList>
            <person name="de Groot N.N."/>
        </authorList>
    </citation>
    <scope>NUCLEOTIDE SEQUENCE [LARGE SCALE GENOMIC DNA]</scope>
    <source>
        <strain evidence="11 12">USBA 78</strain>
    </source>
</reference>
<evidence type="ECO:0000313" key="12">
    <source>
        <dbReference type="Proteomes" id="UP000219068"/>
    </source>
</evidence>
<comment type="similarity">
    <text evidence="8">Belongs to the P-Pant transferase superfamily. AcpS family.</text>
</comment>
<keyword evidence="7 8" id="KW-0275">Fatty acid biosynthesis</keyword>
<evidence type="ECO:0000256" key="7">
    <source>
        <dbReference type="ARBA" id="ARBA00023160"/>
    </source>
</evidence>
<dbReference type="EMBL" id="JPWJ01000007">
    <property type="protein sequence ID" value="RCK49633.1"/>
    <property type="molecule type" value="Genomic_DNA"/>
</dbReference>
<feature type="domain" description="4'-phosphopantetheinyl transferase" evidence="9">
    <location>
        <begin position="4"/>
        <end position="102"/>
    </location>
</feature>
<organism evidence="10 13">
    <name type="scientific">Thalassospira xiamenensis</name>
    <dbReference type="NCBI Taxonomy" id="220697"/>
    <lineage>
        <taxon>Bacteria</taxon>
        <taxon>Pseudomonadati</taxon>
        <taxon>Pseudomonadota</taxon>
        <taxon>Alphaproteobacteria</taxon>
        <taxon>Rhodospirillales</taxon>
        <taxon>Thalassospiraceae</taxon>
        <taxon>Thalassospira</taxon>
    </lineage>
</organism>
<evidence type="ECO:0000256" key="3">
    <source>
        <dbReference type="ARBA" id="ARBA00022723"/>
    </source>
</evidence>
<keyword evidence="3 8" id="KW-0479">Metal-binding</keyword>
<evidence type="ECO:0000256" key="4">
    <source>
        <dbReference type="ARBA" id="ARBA00022832"/>
    </source>
</evidence>
<dbReference type="SUPFAM" id="SSF56214">
    <property type="entry name" value="4'-phosphopantetheinyl transferase"/>
    <property type="match status" value="1"/>
</dbReference>
<dbReference type="InterPro" id="IPR002582">
    <property type="entry name" value="ACPS"/>
</dbReference>
<dbReference type="Proteomes" id="UP000219068">
    <property type="component" value="Unassembled WGS sequence"/>
</dbReference>
<dbReference type="GO" id="GO:0005737">
    <property type="term" value="C:cytoplasm"/>
    <property type="evidence" value="ECO:0007669"/>
    <property type="project" value="UniProtKB-SubCell"/>
</dbReference>
<dbReference type="NCBIfam" id="TIGR00516">
    <property type="entry name" value="acpS"/>
    <property type="match status" value="1"/>
</dbReference>
<dbReference type="AlphaFoldDB" id="A0A154KN85"/>
<accession>A0A154KN85</accession>
<evidence type="ECO:0000313" key="11">
    <source>
        <dbReference type="EMBL" id="SOB90531.1"/>
    </source>
</evidence>
<feature type="binding site" evidence="8">
    <location>
        <position position="58"/>
    </location>
    <ligand>
        <name>Mg(2+)</name>
        <dbReference type="ChEBI" id="CHEBI:18420"/>
    </ligand>
</feature>
<reference evidence="10 13" key="1">
    <citation type="submission" date="2014-07" db="EMBL/GenBank/DDBJ databases">
        <title>Draft genome sequence of Thalassospira xiamenensis IB13.</title>
        <authorList>
            <person name="Lai Q."/>
            <person name="Shao Z."/>
        </authorList>
    </citation>
    <scope>NUCLEOTIDE SEQUENCE [LARGE SCALE GENOMIC DNA]</scope>
    <source>
        <strain evidence="10 13">IB13</strain>
    </source>
</reference>
<name>A0A154KN85_9PROT</name>
<comment type="catalytic activity">
    <reaction evidence="8">
        <text>apo-[ACP] + CoA = holo-[ACP] + adenosine 3',5'-bisphosphate + H(+)</text>
        <dbReference type="Rhea" id="RHEA:12068"/>
        <dbReference type="Rhea" id="RHEA-COMP:9685"/>
        <dbReference type="Rhea" id="RHEA-COMP:9690"/>
        <dbReference type="ChEBI" id="CHEBI:15378"/>
        <dbReference type="ChEBI" id="CHEBI:29999"/>
        <dbReference type="ChEBI" id="CHEBI:57287"/>
        <dbReference type="ChEBI" id="CHEBI:58343"/>
        <dbReference type="ChEBI" id="CHEBI:64479"/>
        <dbReference type="EC" id="2.7.8.7"/>
    </reaction>
</comment>
<dbReference type="HAMAP" id="MF_00101">
    <property type="entry name" value="AcpS"/>
    <property type="match status" value="1"/>
</dbReference>
<comment type="function">
    <text evidence="8">Transfers the 4'-phosphopantetheine moiety from coenzyme A to a Ser of acyl-carrier-protein.</text>
</comment>
<dbReference type="InterPro" id="IPR037143">
    <property type="entry name" value="4-PPantetheinyl_Trfase_dom_sf"/>
</dbReference>
<evidence type="ECO:0000256" key="5">
    <source>
        <dbReference type="ARBA" id="ARBA00022842"/>
    </source>
</evidence>
<keyword evidence="2 8" id="KW-0808">Transferase</keyword>
<dbReference type="GO" id="GO:0006633">
    <property type="term" value="P:fatty acid biosynthetic process"/>
    <property type="evidence" value="ECO:0007669"/>
    <property type="project" value="UniProtKB-UniRule"/>
</dbReference>
<keyword evidence="6 8" id="KW-0443">Lipid metabolism</keyword>
<gene>
    <name evidence="8" type="primary">acpS</name>
    <name evidence="11" type="ORF">SAMN05428964_101249</name>
    <name evidence="10" type="ORF">TH44_13585</name>
</gene>
<dbReference type="Gene3D" id="3.90.470.20">
    <property type="entry name" value="4'-phosphopantetheinyl transferase domain"/>
    <property type="match status" value="1"/>
</dbReference>
<protein>
    <recommendedName>
        <fullName evidence="8">Holo-[acyl-carrier-protein] synthase</fullName>
        <shortName evidence="8">Holo-ACP synthase</shortName>
        <ecNumber evidence="8">2.7.8.7</ecNumber>
    </recommendedName>
    <alternativeName>
        <fullName evidence="8">4'-phosphopantetheinyl transferase AcpS</fullName>
    </alternativeName>
</protein>
<dbReference type="GO" id="GO:0000287">
    <property type="term" value="F:magnesium ion binding"/>
    <property type="evidence" value="ECO:0007669"/>
    <property type="project" value="UniProtKB-UniRule"/>
</dbReference>
<proteinExistence type="inferred from homology"/>
<evidence type="ECO:0000256" key="8">
    <source>
        <dbReference type="HAMAP-Rule" id="MF_00101"/>
    </source>
</evidence>
<keyword evidence="5 8" id="KW-0460">Magnesium</keyword>
<evidence type="ECO:0000256" key="1">
    <source>
        <dbReference type="ARBA" id="ARBA00022516"/>
    </source>
</evidence>
<keyword evidence="4 8" id="KW-0276">Fatty acid metabolism</keyword>
<dbReference type="Proteomes" id="UP000252266">
    <property type="component" value="Unassembled WGS sequence"/>
</dbReference>
<dbReference type="EMBL" id="OBMM01000001">
    <property type="protein sequence ID" value="SOB90531.1"/>
    <property type="molecule type" value="Genomic_DNA"/>
</dbReference>
<sequence>MIIGIGTDLCDIRRIETALDRHGERFMKRVFTEIEIARAVRRPHRTASSLAMAFAAKEACSKALGTGFRRGVYHSTMGVVHQPSGKPDMVLIDGALKRLEELTPTGKVASVYVTLTDEYPLANAVVVISAD</sequence>
<feature type="binding site" evidence="8">
    <location>
        <position position="8"/>
    </location>
    <ligand>
        <name>Mg(2+)</name>
        <dbReference type="ChEBI" id="CHEBI:18420"/>
    </ligand>
</feature>
<dbReference type="EC" id="2.7.8.7" evidence="8"/>
<evidence type="ECO:0000256" key="6">
    <source>
        <dbReference type="ARBA" id="ARBA00023098"/>
    </source>
</evidence>
<keyword evidence="8" id="KW-0963">Cytoplasm</keyword>
<dbReference type="RefSeq" id="WP_062948704.1">
    <property type="nucleotide sequence ID" value="NZ_JALLPZ010000001.1"/>
</dbReference>
<evidence type="ECO:0000313" key="10">
    <source>
        <dbReference type="EMBL" id="RCK49633.1"/>
    </source>
</evidence>
<evidence type="ECO:0000256" key="2">
    <source>
        <dbReference type="ARBA" id="ARBA00022679"/>
    </source>
</evidence>
<keyword evidence="1 8" id="KW-0444">Lipid biosynthesis</keyword>
<comment type="subcellular location">
    <subcellularLocation>
        <location evidence="8">Cytoplasm</location>
    </subcellularLocation>
</comment>
<comment type="cofactor">
    <cofactor evidence="8">
        <name>Mg(2+)</name>
        <dbReference type="ChEBI" id="CHEBI:18420"/>
    </cofactor>
</comment>
<evidence type="ECO:0000259" key="9">
    <source>
        <dbReference type="Pfam" id="PF01648"/>
    </source>
</evidence>
<dbReference type="NCBIfam" id="TIGR00556">
    <property type="entry name" value="pantethn_trn"/>
    <property type="match status" value="1"/>
</dbReference>
<evidence type="ECO:0000313" key="13">
    <source>
        <dbReference type="Proteomes" id="UP000252266"/>
    </source>
</evidence>